<reference evidence="3" key="3">
    <citation type="submission" date="2020-12" db="UniProtKB">
        <authorList>
            <consortium name="EnsemblPlants"/>
        </authorList>
    </citation>
    <scope>IDENTIFICATION</scope>
</reference>
<dbReference type="FunCoup" id="A0A2K1L3H9">
    <property type="interactions" value="73"/>
</dbReference>
<dbReference type="InParanoid" id="A0A2K1L3H9"/>
<dbReference type="Gramene" id="Pp3c2_29500V3.1">
    <property type="protein sequence ID" value="Pp3c2_29500V3.1"/>
    <property type="gene ID" value="Pp3c2_29500"/>
</dbReference>
<accession>A0A2K1L3H9</accession>
<dbReference type="PaxDb" id="3218-PP1S22_107V6.1"/>
<proteinExistence type="predicted"/>
<evidence type="ECO:0000313" key="4">
    <source>
        <dbReference type="Proteomes" id="UP000006727"/>
    </source>
</evidence>
<protein>
    <submittedName>
        <fullName evidence="2 3">Uncharacterized protein</fullName>
    </submittedName>
</protein>
<feature type="compositionally biased region" description="Gly residues" evidence="1">
    <location>
        <begin position="115"/>
        <end position="125"/>
    </location>
</feature>
<dbReference type="EnsemblPlants" id="Pp3c2_29500V3.2">
    <property type="protein sequence ID" value="Pp3c2_29500V3.2"/>
    <property type="gene ID" value="Pp3c2_29500"/>
</dbReference>
<reference evidence="2 4" key="2">
    <citation type="journal article" date="2018" name="Plant J.">
        <title>The Physcomitrella patens chromosome-scale assembly reveals moss genome structure and evolution.</title>
        <authorList>
            <person name="Lang D."/>
            <person name="Ullrich K.K."/>
            <person name="Murat F."/>
            <person name="Fuchs J."/>
            <person name="Jenkins J."/>
            <person name="Haas F.B."/>
            <person name="Piednoel M."/>
            <person name="Gundlach H."/>
            <person name="Van Bel M."/>
            <person name="Meyberg R."/>
            <person name="Vives C."/>
            <person name="Morata J."/>
            <person name="Symeonidi A."/>
            <person name="Hiss M."/>
            <person name="Muchero W."/>
            <person name="Kamisugi Y."/>
            <person name="Saleh O."/>
            <person name="Blanc G."/>
            <person name="Decker E.L."/>
            <person name="van Gessel N."/>
            <person name="Grimwood J."/>
            <person name="Hayes R.D."/>
            <person name="Graham S.W."/>
            <person name="Gunter L.E."/>
            <person name="McDaniel S.F."/>
            <person name="Hoernstein S.N.W."/>
            <person name="Larsson A."/>
            <person name="Li F.W."/>
            <person name="Perroud P.F."/>
            <person name="Phillips J."/>
            <person name="Ranjan P."/>
            <person name="Rokshar D.S."/>
            <person name="Rothfels C.J."/>
            <person name="Schneider L."/>
            <person name="Shu S."/>
            <person name="Stevenson D.W."/>
            <person name="Thummler F."/>
            <person name="Tillich M."/>
            <person name="Villarreal Aguilar J.C."/>
            <person name="Widiez T."/>
            <person name="Wong G.K."/>
            <person name="Wymore A."/>
            <person name="Zhang Y."/>
            <person name="Zimmer A.D."/>
            <person name="Quatrano R.S."/>
            <person name="Mayer K.F.X."/>
            <person name="Goodstein D."/>
            <person name="Casacuberta J.M."/>
            <person name="Vandepoele K."/>
            <person name="Reski R."/>
            <person name="Cuming A.C."/>
            <person name="Tuskan G.A."/>
            <person name="Maumus F."/>
            <person name="Salse J."/>
            <person name="Schmutz J."/>
            <person name="Rensing S.A."/>
        </authorList>
    </citation>
    <scope>NUCLEOTIDE SEQUENCE [LARGE SCALE GENOMIC DNA]</scope>
    <source>
        <strain evidence="3 4">cv. Gransden 2004</strain>
    </source>
</reference>
<dbReference type="Proteomes" id="UP000006727">
    <property type="component" value="Chromosome 2"/>
</dbReference>
<feature type="compositionally biased region" description="Basic and acidic residues" evidence="1">
    <location>
        <begin position="87"/>
        <end position="97"/>
    </location>
</feature>
<dbReference type="PANTHER" id="PTHR36012">
    <property type="entry name" value="OS01G0654400 PROTEIN"/>
    <property type="match status" value="1"/>
</dbReference>
<gene>
    <name evidence="2" type="ORF">PHYPA_003383</name>
</gene>
<reference evidence="2 4" key="1">
    <citation type="journal article" date="2008" name="Science">
        <title>The Physcomitrella genome reveals evolutionary insights into the conquest of land by plants.</title>
        <authorList>
            <person name="Rensing S."/>
            <person name="Lang D."/>
            <person name="Zimmer A."/>
            <person name="Terry A."/>
            <person name="Salamov A."/>
            <person name="Shapiro H."/>
            <person name="Nishiyama T."/>
            <person name="Perroud P.-F."/>
            <person name="Lindquist E."/>
            <person name="Kamisugi Y."/>
            <person name="Tanahashi T."/>
            <person name="Sakakibara K."/>
            <person name="Fujita T."/>
            <person name="Oishi K."/>
            <person name="Shin-I T."/>
            <person name="Kuroki Y."/>
            <person name="Toyoda A."/>
            <person name="Suzuki Y."/>
            <person name="Hashimoto A."/>
            <person name="Yamaguchi K."/>
            <person name="Sugano A."/>
            <person name="Kohara Y."/>
            <person name="Fujiyama A."/>
            <person name="Anterola A."/>
            <person name="Aoki S."/>
            <person name="Ashton N."/>
            <person name="Barbazuk W.B."/>
            <person name="Barker E."/>
            <person name="Bennetzen J."/>
            <person name="Bezanilla M."/>
            <person name="Blankenship R."/>
            <person name="Cho S.H."/>
            <person name="Dutcher S."/>
            <person name="Estelle M."/>
            <person name="Fawcett J.A."/>
            <person name="Gundlach H."/>
            <person name="Hanada K."/>
            <person name="Heyl A."/>
            <person name="Hicks K.A."/>
            <person name="Hugh J."/>
            <person name="Lohr M."/>
            <person name="Mayer K."/>
            <person name="Melkozernov A."/>
            <person name="Murata T."/>
            <person name="Nelson D."/>
            <person name="Pils B."/>
            <person name="Prigge M."/>
            <person name="Reiss B."/>
            <person name="Renner T."/>
            <person name="Rombauts S."/>
            <person name="Rushton P."/>
            <person name="Sanderfoot A."/>
            <person name="Schween G."/>
            <person name="Shiu S.-H."/>
            <person name="Stueber K."/>
            <person name="Theodoulou F.L."/>
            <person name="Tu H."/>
            <person name="Van de Peer Y."/>
            <person name="Verrier P.J."/>
            <person name="Waters E."/>
            <person name="Wood A."/>
            <person name="Yang L."/>
            <person name="Cove D."/>
            <person name="Cuming A."/>
            <person name="Hasebe M."/>
            <person name="Lucas S."/>
            <person name="Mishler D.B."/>
            <person name="Reski R."/>
            <person name="Grigoriev I."/>
            <person name="Quatrano R.S."/>
            <person name="Boore J.L."/>
        </authorList>
    </citation>
    <scope>NUCLEOTIDE SEQUENCE [LARGE SCALE GENOMIC DNA]</scope>
    <source>
        <strain evidence="3 4">cv. Gransden 2004</strain>
    </source>
</reference>
<feature type="compositionally biased region" description="Polar residues" evidence="1">
    <location>
        <begin position="67"/>
        <end position="76"/>
    </location>
</feature>
<organism evidence="2">
    <name type="scientific">Physcomitrium patens</name>
    <name type="common">Spreading-leaved earth moss</name>
    <name type="synonym">Physcomitrella patens</name>
    <dbReference type="NCBI Taxonomy" id="3218"/>
    <lineage>
        <taxon>Eukaryota</taxon>
        <taxon>Viridiplantae</taxon>
        <taxon>Streptophyta</taxon>
        <taxon>Embryophyta</taxon>
        <taxon>Bryophyta</taxon>
        <taxon>Bryophytina</taxon>
        <taxon>Bryopsida</taxon>
        <taxon>Funariidae</taxon>
        <taxon>Funariales</taxon>
        <taxon>Funariaceae</taxon>
        <taxon>Physcomitrium</taxon>
    </lineage>
</organism>
<dbReference type="PANTHER" id="PTHR36012:SF2">
    <property type="entry name" value="OS08G0385000 PROTEIN"/>
    <property type="match status" value="1"/>
</dbReference>
<evidence type="ECO:0000313" key="3">
    <source>
        <dbReference type="EnsemblPlants" id="Pp3c2_29500V3.1"/>
    </source>
</evidence>
<dbReference type="EMBL" id="ABEU02000002">
    <property type="protein sequence ID" value="PNR60590.1"/>
    <property type="molecule type" value="Genomic_DNA"/>
</dbReference>
<name>A0A2K1L3H9_PHYPA</name>
<evidence type="ECO:0000313" key="2">
    <source>
        <dbReference type="EMBL" id="PNR60590.1"/>
    </source>
</evidence>
<dbReference type="Gramene" id="Pp3c2_29500V3.2">
    <property type="protein sequence ID" value="Pp3c2_29500V3.2"/>
    <property type="gene ID" value="Pp3c2_29500"/>
</dbReference>
<feature type="region of interest" description="Disordered" evidence="1">
    <location>
        <begin position="58"/>
        <end position="138"/>
    </location>
</feature>
<dbReference type="CDD" id="cd23010">
    <property type="entry name" value="PM41-like"/>
    <property type="match status" value="1"/>
</dbReference>
<dbReference type="AlphaFoldDB" id="A0A2K1L3H9"/>
<keyword evidence="4" id="KW-1185">Reference proteome</keyword>
<sequence>MLANGRLYTKQLRFTNFFALLSCYKPLLGSTPFHSDHQETRNFQKLGLRRVHVTIKMSGAQGANPPGSFTDTTYSSGPVAETHATQHKNDSTDDDKGIPNQFAVDSAPKPNAAAGLGGPVFGGNEGADKGVTGTGTGE</sequence>
<evidence type="ECO:0000256" key="1">
    <source>
        <dbReference type="SAM" id="MobiDB-lite"/>
    </source>
</evidence>
<dbReference type="EnsemblPlants" id="Pp3c2_29500V3.1">
    <property type="protein sequence ID" value="Pp3c2_29500V3.1"/>
    <property type="gene ID" value="Pp3c2_29500"/>
</dbReference>